<evidence type="ECO:0000313" key="2">
    <source>
        <dbReference type="EMBL" id="KAF2299589.1"/>
    </source>
</evidence>
<name>A0A6A6LIZ0_HEVBR</name>
<dbReference type="AlphaFoldDB" id="A0A6A6LIZ0"/>
<keyword evidence="3" id="KW-1185">Reference proteome</keyword>
<feature type="compositionally biased region" description="Acidic residues" evidence="1">
    <location>
        <begin position="53"/>
        <end position="64"/>
    </location>
</feature>
<sequence>MEASLEKSDIAPAEEQMVMKSNGDEEGLVLEPASKFELDSSVTKKNPSSEHGFDDEEPKEEEATETWTKQNVEDNDKRR</sequence>
<comment type="caution">
    <text evidence="2">The sequence shown here is derived from an EMBL/GenBank/DDBJ whole genome shotgun (WGS) entry which is preliminary data.</text>
</comment>
<reference evidence="2 3" key="1">
    <citation type="journal article" date="2020" name="Mol. Plant">
        <title>The Chromosome-Based Rubber Tree Genome Provides New Insights into Spurge Genome Evolution and Rubber Biosynthesis.</title>
        <authorList>
            <person name="Liu J."/>
            <person name="Shi C."/>
            <person name="Shi C.C."/>
            <person name="Li W."/>
            <person name="Zhang Q.J."/>
            <person name="Zhang Y."/>
            <person name="Li K."/>
            <person name="Lu H.F."/>
            <person name="Shi C."/>
            <person name="Zhu S.T."/>
            <person name="Xiao Z.Y."/>
            <person name="Nan H."/>
            <person name="Yue Y."/>
            <person name="Zhu X.G."/>
            <person name="Wu Y."/>
            <person name="Hong X.N."/>
            <person name="Fan G.Y."/>
            <person name="Tong Y."/>
            <person name="Zhang D."/>
            <person name="Mao C.L."/>
            <person name="Liu Y.L."/>
            <person name="Hao S.J."/>
            <person name="Liu W.Q."/>
            <person name="Lv M.Q."/>
            <person name="Zhang H.B."/>
            <person name="Liu Y."/>
            <person name="Hu-Tang G.R."/>
            <person name="Wang J.P."/>
            <person name="Wang J.H."/>
            <person name="Sun Y.H."/>
            <person name="Ni S.B."/>
            <person name="Chen W.B."/>
            <person name="Zhang X.C."/>
            <person name="Jiao Y.N."/>
            <person name="Eichler E.E."/>
            <person name="Li G.H."/>
            <person name="Liu X."/>
            <person name="Gao L.Z."/>
        </authorList>
    </citation>
    <scope>NUCLEOTIDE SEQUENCE [LARGE SCALE GENOMIC DNA]</scope>
    <source>
        <strain evidence="3">cv. GT1</strain>
        <tissue evidence="2">Leaf</tissue>
    </source>
</reference>
<evidence type="ECO:0000313" key="3">
    <source>
        <dbReference type="Proteomes" id="UP000467840"/>
    </source>
</evidence>
<accession>A0A6A6LIZ0</accession>
<dbReference type="Proteomes" id="UP000467840">
    <property type="component" value="Chromosome 1"/>
</dbReference>
<evidence type="ECO:0000256" key="1">
    <source>
        <dbReference type="SAM" id="MobiDB-lite"/>
    </source>
</evidence>
<gene>
    <name evidence="2" type="ORF">GH714_038286</name>
</gene>
<protein>
    <submittedName>
        <fullName evidence="2">Uncharacterized protein</fullName>
    </submittedName>
</protein>
<dbReference type="EMBL" id="JAAGAX010000011">
    <property type="protein sequence ID" value="KAF2299589.1"/>
    <property type="molecule type" value="Genomic_DNA"/>
</dbReference>
<proteinExistence type="predicted"/>
<feature type="region of interest" description="Disordered" evidence="1">
    <location>
        <begin position="1"/>
        <end position="79"/>
    </location>
</feature>
<organism evidence="2 3">
    <name type="scientific">Hevea brasiliensis</name>
    <name type="common">Para rubber tree</name>
    <name type="synonym">Siphonia brasiliensis</name>
    <dbReference type="NCBI Taxonomy" id="3981"/>
    <lineage>
        <taxon>Eukaryota</taxon>
        <taxon>Viridiplantae</taxon>
        <taxon>Streptophyta</taxon>
        <taxon>Embryophyta</taxon>
        <taxon>Tracheophyta</taxon>
        <taxon>Spermatophyta</taxon>
        <taxon>Magnoliopsida</taxon>
        <taxon>eudicotyledons</taxon>
        <taxon>Gunneridae</taxon>
        <taxon>Pentapetalae</taxon>
        <taxon>rosids</taxon>
        <taxon>fabids</taxon>
        <taxon>Malpighiales</taxon>
        <taxon>Euphorbiaceae</taxon>
        <taxon>Crotonoideae</taxon>
        <taxon>Micrandreae</taxon>
        <taxon>Hevea</taxon>
    </lineage>
</organism>